<dbReference type="AlphaFoldDB" id="A0A7X2ZQ69"/>
<keyword evidence="2" id="KW-0012">Acyltransferase</keyword>
<gene>
    <name evidence="4" type="ORF">D9O36_00765</name>
</gene>
<dbReference type="PROSITE" id="PS51186">
    <property type="entry name" value="GNAT"/>
    <property type="match status" value="1"/>
</dbReference>
<dbReference type="OrthoDB" id="5292888at2"/>
<dbReference type="Pfam" id="PF00583">
    <property type="entry name" value="Acetyltransf_1"/>
    <property type="match status" value="1"/>
</dbReference>
<dbReference type="EMBL" id="RCNR01000001">
    <property type="protein sequence ID" value="MUH34362.1"/>
    <property type="molecule type" value="Genomic_DNA"/>
</dbReference>
<protein>
    <submittedName>
        <fullName evidence="4">GNAT family N-acetyltransferase</fullName>
    </submittedName>
</protein>
<evidence type="ECO:0000256" key="2">
    <source>
        <dbReference type="ARBA" id="ARBA00023315"/>
    </source>
</evidence>
<dbReference type="InterPro" id="IPR050832">
    <property type="entry name" value="Bact_Acetyltransf"/>
</dbReference>
<evidence type="ECO:0000259" key="3">
    <source>
        <dbReference type="PROSITE" id="PS51186"/>
    </source>
</evidence>
<evidence type="ECO:0000313" key="4">
    <source>
        <dbReference type="EMBL" id="MUH34362.1"/>
    </source>
</evidence>
<evidence type="ECO:0000256" key="1">
    <source>
        <dbReference type="ARBA" id="ARBA00022679"/>
    </source>
</evidence>
<dbReference type="Proteomes" id="UP000540519">
    <property type="component" value="Unassembled WGS sequence"/>
</dbReference>
<dbReference type="RefSeq" id="WP_155598446.1">
    <property type="nucleotide sequence ID" value="NZ_RCNR01000001.1"/>
</dbReference>
<dbReference type="InterPro" id="IPR000182">
    <property type="entry name" value="GNAT_dom"/>
</dbReference>
<evidence type="ECO:0000313" key="5">
    <source>
        <dbReference type="Proteomes" id="UP000540519"/>
    </source>
</evidence>
<name>A0A7X2ZQ69_9FLAO</name>
<keyword evidence="1 4" id="KW-0808">Transferase</keyword>
<organism evidence="4 5">
    <name type="scientific">Zobellia amurskyensis</name>
    <dbReference type="NCBI Taxonomy" id="248905"/>
    <lineage>
        <taxon>Bacteria</taxon>
        <taxon>Pseudomonadati</taxon>
        <taxon>Bacteroidota</taxon>
        <taxon>Flavobacteriia</taxon>
        <taxon>Flavobacteriales</taxon>
        <taxon>Flavobacteriaceae</taxon>
        <taxon>Zobellia</taxon>
    </lineage>
</organism>
<dbReference type="CDD" id="cd04301">
    <property type="entry name" value="NAT_SF"/>
    <property type="match status" value="1"/>
</dbReference>
<proteinExistence type="predicted"/>
<keyword evidence="5" id="KW-1185">Reference proteome</keyword>
<reference evidence="4 5" key="1">
    <citation type="journal article" date="2019" name="Mar. Drugs">
        <title>Comparative Genomics and CAZyme Genome Repertoires of Marine Zobellia amurskyensis KMM 3526(T) and Zobellia laminariae KMM 3676(T).</title>
        <authorList>
            <person name="Chernysheva N."/>
            <person name="Bystritskaya E."/>
            <person name="Stenkova A."/>
            <person name="Golovkin I."/>
            <person name="Nedashkovskaya O."/>
            <person name="Isaeva M."/>
        </authorList>
    </citation>
    <scope>NUCLEOTIDE SEQUENCE [LARGE SCALE GENOMIC DNA]</scope>
    <source>
        <strain evidence="4 5">KMM 3526</strain>
    </source>
</reference>
<accession>A0A7X2ZQ69</accession>
<dbReference type="Gene3D" id="3.40.630.30">
    <property type="match status" value="1"/>
</dbReference>
<dbReference type="PANTHER" id="PTHR43877:SF1">
    <property type="entry name" value="ACETYLTRANSFERASE"/>
    <property type="match status" value="1"/>
</dbReference>
<comment type="caution">
    <text evidence="4">The sequence shown here is derived from an EMBL/GenBank/DDBJ whole genome shotgun (WGS) entry which is preliminary data.</text>
</comment>
<dbReference type="InterPro" id="IPR016181">
    <property type="entry name" value="Acyl_CoA_acyltransferase"/>
</dbReference>
<dbReference type="GO" id="GO:0016747">
    <property type="term" value="F:acyltransferase activity, transferring groups other than amino-acyl groups"/>
    <property type="evidence" value="ECO:0007669"/>
    <property type="project" value="InterPro"/>
</dbReference>
<feature type="domain" description="N-acetyltransferase" evidence="3">
    <location>
        <begin position="2"/>
        <end position="165"/>
    </location>
</feature>
<sequence length="177" mass="19802">MVVYRSAVVADAMAIAQLHAKSWQENYRGAFSDVYLDELALSDRQQVWCNRFDNPALGQRVIIAESNGLIVGFACLFLEEDAIYGTLLDNLHVSKDVQGMGVGRCLMSLVAEEISNSPSHSGMYLWVLENNKAAQRFYDSCGGEQLETVKGNDIGDKPIMKIRYYWQSLEKLIATNP</sequence>
<dbReference type="PANTHER" id="PTHR43877">
    <property type="entry name" value="AMINOALKYLPHOSPHONATE N-ACETYLTRANSFERASE-RELATED-RELATED"/>
    <property type="match status" value="1"/>
</dbReference>
<dbReference type="SUPFAM" id="SSF55729">
    <property type="entry name" value="Acyl-CoA N-acyltransferases (Nat)"/>
    <property type="match status" value="1"/>
</dbReference>